<evidence type="ECO:0000259" key="5">
    <source>
        <dbReference type="Pfam" id="PF08386"/>
    </source>
</evidence>
<feature type="region of interest" description="Disordered" evidence="3">
    <location>
        <begin position="175"/>
        <end position="201"/>
    </location>
</feature>
<dbReference type="STRING" id="655863.F0XCD4"/>
<feature type="domain" description="AB hydrolase-1" evidence="4">
    <location>
        <begin position="194"/>
        <end position="384"/>
    </location>
</feature>
<evidence type="ECO:0000256" key="3">
    <source>
        <dbReference type="SAM" id="MobiDB-lite"/>
    </source>
</evidence>
<dbReference type="InterPro" id="IPR000073">
    <property type="entry name" value="AB_hydrolase_1"/>
</dbReference>
<evidence type="ECO:0000256" key="2">
    <source>
        <dbReference type="ARBA" id="ARBA00022801"/>
    </source>
</evidence>
<dbReference type="InParanoid" id="F0XCD4"/>
<protein>
    <submittedName>
        <fullName evidence="6">Peptidase s33, tripeptidyl-peptidase</fullName>
    </submittedName>
</protein>
<dbReference type="eggNOG" id="ENOG502S0WE">
    <property type="taxonomic scope" value="Eukaryota"/>
</dbReference>
<sequence length="673" mass="73809">MEKLAPDSSAFPPPLPPWAQLRHGRLRSTGKRRLARFAAGVLGLFAVRHLTRNGLTFLDIGSEHCSDTKETFPYGRFPQADDPFRFQPCTNRTRPPALDDGEPDKSWAGLYEPDPSHWSWGNRTESDNDSSNLDPYAGRGIYLCGYLDVPLDWTNATDSRITRLAVTKFQVSGLARAADGSGTSSDRGGRSERTIVVEPGGPGGSGTGYVWRMGERLSARLSGGQLDVLGWDPRGVNATQPAAACFPYDADRDRWWQLTHRYREVAGKETAGQLAVADAMYAATMRACRQTLGDLGRFVGTAMVARDLDAVRAALAEPQLTGYLVSYGTGIGQTYANLFPHRVGRVILDGTEFVPDEWQLGGFGWASLDNVTHAWRDGFLGECLAAGPQHCALARPGPRSVGSFPPTVDALEHRMARLFDDPRTWPHVAQMLFDLEYGNATIAAALTDNFVWQYDPSVPASGPETCPTVPGSAPASVPVSAPSSDELGMLVICADAFDAPQPPDGVRWWDRLWANMTQTSWISGNSRFYNVLPCRHYSDHWPKPAGVYRGPLNRTLANPVLLVAETYDPATPLRNGRRLAAAMGHPNARLVVHHGYGHSSNADPSDCTDTVLRDLILHGRIPEDSETPCYANEKPYLYGLGKQDSPSEDPVAVWQDHMREMMLWNPGLMRHGS</sequence>
<dbReference type="Proteomes" id="UP000007796">
    <property type="component" value="Unassembled WGS sequence"/>
</dbReference>
<dbReference type="EMBL" id="GL629765">
    <property type="protein sequence ID" value="EFX04243.1"/>
    <property type="molecule type" value="Genomic_DNA"/>
</dbReference>
<dbReference type="PANTHER" id="PTHR43248:SF25">
    <property type="entry name" value="AB HYDROLASE-1 DOMAIN-CONTAINING PROTEIN-RELATED"/>
    <property type="match status" value="1"/>
</dbReference>
<dbReference type="RefSeq" id="XP_014173725.1">
    <property type="nucleotide sequence ID" value="XM_014318250.1"/>
</dbReference>
<dbReference type="AlphaFoldDB" id="F0XCD4"/>
<keyword evidence="7" id="KW-1185">Reference proteome</keyword>
<gene>
    <name evidence="6" type="ORF">CMQ_1171</name>
</gene>
<organism evidence="7">
    <name type="scientific">Grosmannia clavigera (strain kw1407 / UAMH 11150)</name>
    <name type="common">Blue stain fungus</name>
    <name type="synonym">Graphiocladiella clavigera</name>
    <dbReference type="NCBI Taxonomy" id="655863"/>
    <lineage>
        <taxon>Eukaryota</taxon>
        <taxon>Fungi</taxon>
        <taxon>Dikarya</taxon>
        <taxon>Ascomycota</taxon>
        <taxon>Pezizomycotina</taxon>
        <taxon>Sordariomycetes</taxon>
        <taxon>Sordariomycetidae</taxon>
        <taxon>Ophiostomatales</taxon>
        <taxon>Ophiostomataceae</taxon>
        <taxon>Leptographium</taxon>
    </lineage>
</organism>
<dbReference type="SUPFAM" id="SSF53474">
    <property type="entry name" value="alpha/beta-Hydrolases"/>
    <property type="match status" value="1"/>
</dbReference>
<dbReference type="InterPro" id="IPR013595">
    <property type="entry name" value="Pept_S33_TAP-like_C"/>
</dbReference>
<dbReference type="GeneID" id="25974020"/>
<dbReference type="InterPro" id="IPR029058">
    <property type="entry name" value="AB_hydrolase_fold"/>
</dbReference>
<accession>F0XCD4</accession>
<evidence type="ECO:0000313" key="6">
    <source>
        <dbReference type="EMBL" id="EFX04243.1"/>
    </source>
</evidence>
<dbReference type="Gene3D" id="3.40.50.1820">
    <property type="entry name" value="alpha/beta hydrolase"/>
    <property type="match status" value="1"/>
</dbReference>
<proteinExistence type="inferred from homology"/>
<dbReference type="Pfam" id="PF08386">
    <property type="entry name" value="Abhydrolase_4"/>
    <property type="match status" value="1"/>
</dbReference>
<dbReference type="OrthoDB" id="425534at2759"/>
<comment type="similarity">
    <text evidence="1">Belongs to the peptidase S33 family.</text>
</comment>
<dbReference type="Pfam" id="PF00561">
    <property type="entry name" value="Abhydrolase_1"/>
    <property type="match status" value="1"/>
</dbReference>
<evidence type="ECO:0000313" key="7">
    <source>
        <dbReference type="Proteomes" id="UP000007796"/>
    </source>
</evidence>
<feature type="domain" description="Peptidase S33 tripeptidyl aminopeptidase-like C-terminal" evidence="5">
    <location>
        <begin position="539"/>
        <end position="625"/>
    </location>
</feature>
<dbReference type="GO" id="GO:0016787">
    <property type="term" value="F:hydrolase activity"/>
    <property type="evidence" value="ECO:0007669"/>
    <property type="project" value="UniProtKB-KW"/>
</dbReference>
<dbReference type="InterPro" id="IPR051601">
    <property type="entry name" value="Serine_prot/Carboxylest_S33"/>
</dbReference>
<keyword evidence="2" id="KW-0378">Hydrolase</keyword>
<dbReference type="PANTHER" id="PTHR43248">
    <property type="entry name" value="2-SUCCINYL-6-HYDROXY-2,4-CYCLOHEXADIENE-1-CARBOXYLATE SYNTHASE"/>
    <property type="match status" value="1"/>
</dbReference>
<dbReference type="HOGENOM" id="CLU_013364_5_2_1"/>
<evidence type="ECO:0000259" key="4">
    <source>
        <dbReference type="Pfam" id="PF00561"/>
    </source>
</evidence>
<name>F0XCD4_GROCL</name>
<evidence type="ECO:0000256" key="1">
    <source>
        <dbReference type="ARBA" id="ARBA00010088"/>
    </source>
</evidence>
<reference evidence="6 7" key="1">
    <citation type="journal article" date="2011" name="Proc. Natl. Acad. Sci. U.S.A.">
        <title>Genome and transcriptome analyses of the mountain pine beetle-fungal symbiont Grosmannia clavigera, a lodgepole pine pathogen.</title>
        <authorList>
            <person name="DiGuistini S."/>
            <person name="Wang Y."/>
            <person name="Liao N.Y."/>
            <person name="Taylor G."/>
            <person name="Tanguay P."/>
            <person name="Feau N."/>
            <person name="Henrissat B."/>
            <person name="Chan S.K."/>
            <person name="Hesse-Orce U."/>
            <person name="Alamouti S.M."/>
            <person name="Tsui C.K.M."/>
            <person name="Docking R.T."/>
            <person name="Levasseur A."/>
            <person name="Haridas S."/>
            <person name="Robertson G."/>
            <person name="Birol I."/>
            <person name="Holt R.A."/>
            <person name="Marra M.A."/>
            <person name="Hamelin R.C."/>
            <person name="Hirst M."/>
            <person name="Jones S.J.M."/>
            <person name="Bohlmann J."/>
            <person name="Breuil C."/>
        </authorList>
    </citation>
    <scope>NUCLEOTIDE SEQUENCE [LARGE SCALE GENOMIC DNA]</scope>
    <source>
        <strain evidence="7">kw1407 / UAMH 11150</strain>
    </source>
</reference>